<keyword evidence="2" id="KW-1133">Transmembrane helix</keyword>
<keyword evidence="2" id="KW-0472">Membrane</keyword>
<comment type="caution">
    <text evidence="3">The sequence shown here is derived from an EMBL/GenBank/DDBJ whole genome shotgun (WGS) entry which is preliminary data.</text>
</comment>
<dbReference type="EMBL" id="VXIV02002117">
    <property type="protein sequence ID" value="KAF6027243.1"/>
    <property type="molecule type" value="Genomic_DNA"/>
</dbReference>
<reference evidence="3" key="1">
    <citation type="submission" date="2020-06" db="EMBL/GenBank/DDBJ databases">
        <title>Draft genome of Bugula neritina, a colonial animal packing powerful symbionts and potential medicines.</title>
        <authorList>
            <person name="Rayko M."/>
        </authorList>
    </citation>
    <scope>NUCLEOTIDE SEQUENCE [LARGE SCALE GENOMIC DNA]</scope>
    <source>
        <strain evidence="3">Kwan_BN1</strain>
    </source>
</reference>
<gene>
    <name evidence="3" type="ORF">EB796_014462</name>
</gene>
<accession>A0A7J7JMZ9</accession>
<keyword evidence="2" id="KW-0812">Transmembrane</keyword>
<feature type="compositionally biased region" description="Polar residues" evidence="1">
    <location>
        <begin position="251"/>
        <end position="260"/>
    </location>
</feature>
<feature type="transmembrane region" description="Helical" evidence="2">
    <location>
        <begin position="188"/>
        <end position="212"/>
    </location>
</feature>
<keyword evidence="4" id="KW-1185">Reference proteome</keyword>
<organism evidence="3 4">
    <name type="scientific">Bugula neritina</name>
    <name type="common">Brown bryozoan</name>
    <name type="synonym">Sertularia neritina</name>
    <dbReference type="NCBI Taxonomy" id="10212"/>
    <lineage>
        <taxon>Eukaryota</taxon>
        <taxon>Metazoa</taxon>
        <taxon>Spiralia</taxon>
        <taxon>Lophotrochozoa</taxon>
        <taxon>Bryozoa</taxon>
        <taxon>Gymnolaemata</taxon>
        <taxon>Cheilostomatida</taxon>
        <taxon>Flustrina</taxon>
        <taxon>Buguloidea</taxon>
        <taxon>Bugulidae</taxon>
        <taxon>Bugula</taxon>
    </lineage>
</organism>
<feature type="compositionally biased region" description="Basic residues" evidence="1">
    <location>
        <begin position="363"/>
        <end position="374"/>
    </location>
</feature>
<evidence type="ECO:0008006" key="5">
    <source>
        <dbReference type="Google" id="ProtNLM"/>
    </source>
</evidence>
<evidence type="ECO:0000256" key="1">
    <source>
        <dbReference type="SAM" id="MobiDB-lite"/>
    </source>
</evidence>
<evidence type="ECO:0000256" key="2">
    <source>
        <dbReference type="SAM" id="Phobius"/>
    </source>
</evidence>
<dbReference type="Proteomes" id="UP000593567">
    <property type="component" value="Unassembled WGS sequence"/>
</dbReference>
<feature type="region of interest" description="Disordered" evidence="1">
    <location>
        <begin position="247"/>
        <end position="407"/>
    </location>
</feature>
<sequence>MLIVTSYQTATAMTDLVRMSLFYFSSKVPEHFITHFSIFNSHFPDYQESASAKVLTAIRRSTVNQTGMSVMVIPVTTRRPVLTSTVSTHQELVSATDILTGTTATTNKPCSDETDCLEFGQLTYCFSGRCTCVSGSFLIDDQCKAVTLCSSVLRCPYGMSCESGICTGFRAALASTDEQVAKVKKSQVSWPAVIVSCLLVVGIIATIVVAIYTKREYELKNSTEFDDREIKDKVEFRRSSIAGKRDALQKKLSTATTTRPPSGADLTEGLGSPSENLMNENQESEKELVHGSKSSHSKNASPAKPKSLGGNSNTADEKKSGKSMNVPKHKMSAASKSSAKSKESVLTNHKAKSHAEVEERDSHKKKSTSKKSISKTRSENEHPDINPVNVTPEINIESRSKDFLAFQ</sequence>
<feature type="compositionally biased region" description="Basic and acidic residues" evidence="1">
    <location>
        <begin position="353"/>
        <end position="362"/>
    </location>
</feature>
<dbReference type="AlphaFoldDB" id="A0A7J7JMZ9"/>
<proteinExistence type="predicted"/>
<evidence type="ECO:0000313" key="3">
    <source>
        <dbReference type="EMBL" id="KAF6027243.1"/>
    </source>
</evidence>
<feature type="compositionally biased region" description="Basic and acidic residues" evidence="1">
    <location>
        <begin position="396"/>
        <end position="407"/>
    </location>
</feature>
<name>A0A7J7JMZ9_BUGNE</name>
<evidence type="ECO:0000313" key="4">
    <source>
        <dbReference type="Proteomes" id="UP000593567"/>
    </source>
</evidence>
<protein>
    <recommendedName>
        <fullName evidence="5">EB domain-containing protein</fullName>
    </recommendedName>
</protein>